<dbReference type="OrthoDB" id="6437610at2759"/>
<dbReference type="Proteomes" id="UP000499080">
    <property type="component" value="Unassembled WGS sequence"/>
</dbReference>
<proteinExistence type="predicted"/>
<dbReference type="EMBL" id="BGPR01025055">
    <property type="protein sequence ID" value="GBN93649.1"/>
    <property type="molecule type" value="Genomic_DNA"/>
</dbReference>
<evidence type="ECO:0000313" key="2">
    <source>
        <dbReference type="Proteomes" id="UP000499080"/>
    </source>
</evidence>
<reference evidence="1 2" key="1">
    <citation type="journal article" date="2019" name="Sci. Rep.">
        <title>Orb-weaving spider Araneus ventricosus genome elucidates the spidroin gene catalogue.</title>
        <authorList>
            <person name="Kono N."/>
            <person name="Nakamura H."/>
            <person name="Ohtoshi R."/>
            <person name="Moran D.A.P."/>
            <person name="Shinohara A."/>
            <person name="Yoshida Y."/>
            <person name="Fujiwara M."/>
            <person name="Mori M."/>
            <person name="Tomita M."/>
            <person name="Arakawa K."/>
        </authorList>
    </citation>
    <scope>NUCLEOTIDE SEQUENCE [LARGE SCALE GENOMIC DNA]</scope>
</reference>
<keyword evidence="2" id="KW-1185">Reference proteome</keyword>
<sequence length="272" mass="30998">MSSLSWEALLDCMKTTLKTHCDTRWSSRRQAVTALQKNLPSVHKENATLDIELSLLSGLSKNIKHLRDKAVHNLRDEAAKVKTVCDSMPIRSSFTVKGLRKVKKMAGEMAEYEAHLICAEKSFELECFKVYDRLISEIKSRSDIYHTAFSDFSFLSGKALIESSVSYFEKCAADFGAKYNKNIENLELVNEVSTFKFQVKELVKNISTASHLDILKVILKYGLRNVYPNIEIALRIFMAMPTTLHCYWCRDTFFHAEFSLASHNARGYALAD</sequence>
<evidence type="ECO:0000313" key="1">
    <source>
        <dbReference type="EMBL" id="GBN93649.1"/>
    </source>
</evidence>
<accession>A0A4Y2T2J4</accession>
<name>A0A4Y2T2J4_ARAVE</name>
<comment type="caution">
    <text evidence="1">The sequence shown here is derived from an EMBL/GenBank/DDBJ whole genome shotgun (WGS) entry which is preliminary data.</text>
</comment>
<gene>
    <name evidence="1" type="ORF">AVEN_259050_1</name>
</gene>
<organism evidence="1 2">
    <name type="scientific">Araneus ventricosus</name>
    <name type="common">Orbweaver spider</name>
    <name type="synonym">Epeira ventricosa</name>
    <dbReference type="NCBI Taxonomy" id="182803"/>
    <lineage>
        <taxon>Eukaryota</taxon>
        <taxon>Metazoa</taxon>
        <taxon>Ecdysozoa</taxon>
        <taxon>Arthropoda</taxon>
        <taxon>Chelicerata</taxon>
        <taxon>Arachnida</taxon>
        <taxon>Araneae</taxon>
        <taxon>Araneomorphae</taxon>
        <taxon>Entelegynae</taxon>
        <taxon>Araneoidea</taxon>
        <taxon>Araneidae</taxon>
        <taxon>Araneus</taxon>
    </lineage>
</organism>
<protein>
    <submittedName>
        <fullName evidence="1">Uncharacterized protein</fullName>
    </submittedName>
</protein>
<dbReference type="AlphaFoldDB" id="A0A4Y2T2J4"/>